<evidence type="ECO:0000313" key="1">
    <source>
        <dbReference type="EMBL" id="SVB34104.1"/>
    </source>
</evidence>
<gene>
    <name evidence="1" type="ORF">METZ01_LOCUS186958</name>
</gene>
<organism evidence="1">
    <name type="scientific">marine metagenome</name>
    <dbReference type="NCBI Taxonomy" id="408172"/>
    <lineage>
        <taxon>unclassified sequences</taxon>
        <taxon>metagenomes</taxon>
        <taxon>ecological metagenomes</taxon>
    </lineage>
</organism>
<dbReference type="EMBL" id="UINC01037903">
    <property type="protein sequence ID" value="SVB34104.1"/>
    <property type="molecule type" value="Genomic_DNA"/>
</dbReference>
<name>A0A382D7S3_9ZZZZ</name>
<feature type="non-terminal residue" evidence="1">
    <location>
        <position position="1"/>
    </location>
</feature>
<accession>A0A382D7S3</accession>
<protein>
    <submittedName>
        <fullName evidence="1">Uncharacterized protein</fullName>
    </submittedName>
</protein>
<reference evidence="1" key="1">
    <citation type="submission" date="2018-05" db="EMBL/GenBank/DDBJ databases">
        <authorList>
            <person name="Lanie J.A."/>
            <person name="Ng W.-L."/>
            <person name="Kazmierczak K.M."/>
            <person name="Andrzejewski T.M."/>
            <person name="Davidsen T.M."/>
            <person name="Wayne K.J."/>
            <person name="Tettelin H."/>
            <person name="Glass J.I."/>
            <person name="Rusch D."/>
            <person name="Podicherti R."/>
            <person name="Tsui H.-C.T."/>
            <person name="Winkler M.E."/>
        </authorList>
    </citation>
    <scope>NUCLEOTIDE SEQUENCE</scope>
</reference>
<proteinExistence type="predicted"/>
<feature type="non-terminal residue" evidence="1">
    <location>
        <position position="214"/>
    </location>
</feature>
<sequence>VHDGPADVLCDLYSNYVPADLISAGAAAEAVGHLTDPSAGSIAERFAAIRPAWQSIRHTGYGEAVHILADEVYGLGPDWGPADLEGAQSKLTAWRQPGGRRELMQKTGGIDHCQTDDFCWPCLTDASGPDFFFYDINWAGFCNGQIDAENLLTETGVTVTDLATLRQAMSSIFSLYAESAIAVKAQHAYIRTLLWHERSAAEAEAALDTTLRGG</sequence>
<dbReference type="AlphaFoldDB" id="A0A382D7S3"/>
<dbReference type="Gene3D" id="3.20.20.140">
    <property type="entry name" value="Metal-dependent hydrolases"/>
    <property type="match status" value="1"/>
</dbReference>